<dbReference type="EMBL" id="JANAVB010013595">
    <property type="protein sequence ID" value="KAJ6835236.1"/>
    <property type="molecule type" value="Genomic_DNA"/>
</dbReference>
<comment type="caution">
    <text evidence="1">The sequence shown here is derived from an EMBL/GenBank/DDBJ whole genome shotgun (WGS) entry which is preliminary data.</text>
</comment>
<organism evidence="1 2">
    <name type="scientific">Iris pallida</name>
    <name type="common">Sweet iris</name>
    <dbReference type="NCBI Taxonomy" id="29817"/>
    <lineage>
        <taxon>Eukaryota</taxon>
        <taxon>Viridiplantae</taxon>
        <taxon>Streptophyta</taxon>
        <taxon>Embryophyta</taxon>
        <taxon>Tracheophyta</taxon>
        <taxon>Spermatophyta</taxon>
        <taxon>Magnoliopsida</taxon>
        <taxon>Liliopsida</taxon>
        <taxon>Asparagales</taxon>
        <taxon>Iridaceae</taxon>
        <taxon>Iridoideae</taxon>
        <taxon>Irideae</taxon>
        <taxon>Iris</taxon>
    </lineage>
</organism>
<keyword evidence="2" id="KW-1185">Reference proteome</keyword>
<gene>
    <name evidence="1" type="ORF">M6B38_122535</name>
</gene>
<reference evidence="1" key="1">
    <citation type="journal article" date="2023" name="GigaByte">
        <title>Genome assembly of the bearded iris, Iris pallida Lam.</title>
        <authorList>
            <person name="Bruccoleri R.E."/>
            <person name="Oakeley E.J."/>
            <person name="Faust A.M.E."/>
            <person name="Altorfer M."/>
            <person name="Dessus-Babus S."/>
            <person name="Burckhardt D."/>
            <person name="Oertli M."/>
            <person name="Naumann U."/>
            <person name="Petersen F."/>
            <person name="Wong J."/>
        </authorList>
    </citation>
    <scope>NUCLEOTIDE SEQUENCE</scope>
    <source>
        <strain evidence="1">GSM-AAB239-AS_SAM_17_03QT</strain>
    </source>
</reference>
<protein>
    <submittedName>
        <fullName evidence="1">Uncharacterized protein</fullName>
    </submittedName>
</protein>
<dbReference type="AlphaFoldDB" id="A0AAX6H2Q1"/>
<sequence>MALNHSRRPTRPDAMVPLSPWTCPTMLTILAKN</sequence>
<evidence type="ECO:0000313" key="1">
    <source>
        <dbReference type="EMBL" id="KAJ6835236.1"/>
    </source>
</evidence>
<name>A0AAX6H2Q1_IRIPA</name>
<reference evidence="1" key="2">
    <citation type="submission" date="2023-04" db="EMBL/GenBank/DDBJ databases">
        <authorList>
            <person name="Bruccoleri R.E."/>
            <person name="Oakeley E.J."/>
            <person name="Faust A.-M."/>
            <person name="Dessus-Babus S."/>
            <person name="Altorfer M."/>
            <person name="Burckhardt D."/>
            <person name="Oertli M."/>
            <person name="Naumann U."/>
            <person name="Petersen F."/>
            <person name="Wong J."/>
        </authorList>
    </citation>
    <scope>NUCLEOTIDE SEQUENCE</scope>
    <source>
        <strain evidence="1">GSM-AAB239-AS_SAM_17_03QT</strain>
        <tissue evidence="1">Leaf</tissue>
    </source>
</reference>
<accession>A0AAX6H2Q1</accession>
<evidence type="ECO:0000313" key="2">
    <source>
        <dbReference type="Proteomes" id="UP001140949"/>
    </source>
</evidence>
<proteinExistence type="predicted"/>
<dbReference type="Proteomes" id="UP001140949">
    <property type="component" value="Unassembled WGS sequence"/>
</dbReference>